<evidence type="ECO:0000313" key="1">
    <source>
        <dbReference type="EMBL" id="AJP47931.1"/>
    </source>
</evidence>
<keyword evidence="2" id="KW-1185">Reference proteome</keyword>
<dbReference type="RefSeq" id="WP_202636231.1">
    <property type="nucleotide sequence ID" value="NZ_CP010554.1"/>
</dbReference>
<dbReference type="HOGENOM" id="CLU_2791184_0_0_4"/>
<reference evidence="1 2" key="1">
    <citation type="journal article" date="2015" name="Genome Announc.">
        <title>Complete Genome Sequence of a Novel Bacterium within the Family Rhodocyclaceae That Degrades Polycyclic Aromatic Hydrocarbons.</title>
        <authorList>
            <person name="Singleton D.R."/>
            <person name="Dickey A.N."/>
            <person name="Scholl E.H."/>
            <person name="Wright F.A."/>
            <person name="Aitken M.D."/>
        </authorList>
    </citation>
    <scope>NUCLEOTIDE SEQUENCE [LARGE SCALE GENOMIC DNA]</scope>
    <source>
        <strain evidence="2">PG1-Ca6</strain>
    </source>
</reference>
<dbReference type="STRING" id="1565605.PG1C_04515"/>
<organism evidence="1 2">
    <name type="scientific">Rugosibacter aromaticivorans</name>
    <dbReference type="NCBI Taxonomy" id="1565605"/>
    <lineage>
        <taxon>Bacteria</taxon>
        <taxon>Pseudomonadati</taxon>
        <taxon>Pseudomonadota</taxon>
        <taxon>Betaproteobacteria</taxon>
        <taxon>Nitrosomonadales</taxon>
        <taxon>Sterolibacteriaceae</taxon>
        <taxon>Rugosibacter</taxon>
    </lineage>
</organism>
<dbReference type="EMBL" id="CP010554">
    <property type="protein sequence ID" value="AJP47931.1"/>
    <property type="molecule type" value="Genomic_DNA"/>
</dbReference>
<protein>
    <submittedName>
        <fullName evidence="1">Uncharacterized protein</fullName>
    </submittedName>
</protein>
<accession>A0A0C5JKM4</accession>
<gene>
    <name evidence="1" type="ORF">PG1C_04515</name>
</gene>
<proteinExistence type="predicted"/>
<dbReference type="Proteomes" id="UP000061603">
    <property type="component" value="Chromosome"/>
</dbReference>
<name>A0A0C5JKM4_9PROT</name>
<sequence>MLDETRDGERRETIDELSDLLRVAQEMGRRLADETHGDSYPKVRELNELLHQTRVQLTKIKEGTVEGC</sequence>
<dbReference type="AlphaFoldDB" id="A0A0C5JKM4"/>
<dbReference type="KEGG" id="rbu:PG1C_04515"/>
<evidence type="ECO:0000313" key="2">
    <source>
        <dbReference type="Proteomes" id="UP000061603"/>
    </source>
</evidence>